<dbReference type="AlphaFoldDB" id="A0A4Y3R8W6"/>
<protein>
    <submittedName>
        <fullName evidence="1">Uncharacterized protein</fullName>
    </submittedName>
</protein>
<reference evidence="1 2" key="1">
    <citation type="submission" date="2019-06" db="EMBL/GenBank/DDBJ databases">
        <title>Whole genome shotgun sequence of Streptomyces cacaoi subsp. cacaoi NBRC 12748.</title>
        <authorList>
            <person name="Hosoyama A."/>
            <person name="Uohara A."/>
            <person name="Ohji S."/>
            <person name="Ichikawa N."/>
        </authorList>
    </citation>
    <scope>NUCLEOTIDE SEQUENCE [LARGE SCALE GENOMIC DNA]</scope>
    <source>
        <strain evidence="1 2">NBRC 12748</strain>
    </source>
</reference>
<sequence>MGESFIQRGRGNIGQAIHYGAGDIVAGGKTVGSADPKEAAISELLAAIAEVREHLDDVRRAEIEAAAQEVRPERTRQELEGPLTRIGGIAALVGSVGGPVISAVQSVVAAFSG</sequence>
<organism evidence="1 2">
    <name type="scientific">Streptomyces cacaoi</name>
    <dbReference type="NCBI Taxonomy" id="1898"/>
    <lineage>
        <taxon>Bacteria</taxon>
        <taxon>Bacillati</taxon>
        <taxon>Actinomycetota</taxon>
        <taxon>Actinomycetes</taxon>
        <taxon>Kitasatosporales</taxon>
        <taxon>Streptomycetaceae</taxon>
        <taxon>Streptomyces</taxon>
    </lineage>
</organism>
<keyword evidence="2" id="KW-1185">Reference proteome</keyword>
<name>A0A4Y3R8W6_STRCI</name>
<comment type="caution">
    <text evidence="1">The sequence shown here is derived from an EMBL/GenBank/DDBJ whole genome shotgun (WGS) entry which is preliminary data.</text>
</comment>
<dbReference type="RefSeq" id="WP_086814200.1">
    <property type="nucleotide sequence ID" value="NZ_BJMM01000082.1"/>
</dbReference>
<gene>
    <name evidence="1" type="ORF">SCA03_66620</name>
</gene>
<evidence type="ECO:0000313" key="2">
    <source>
        <dbReference type="Proteomes" id="UP000319210"/>
    </source>
</evidence>
<dbReference type="Proteomes" id="UP000319210">
    <property type="component" value="Unassembled WGS sequence"/>
</dbReference>
<accession>A0A4Y3R8W6</accession>
<dbReference type="OrthoDB" id="4241062at2"/>
<evidence type="ECO:0000313" key="1">
    <source>
        <dbReference type="EMBL" id="GEB54111.1"/>
    </source>
</evidence>
<dbReference type="EMBL" id="BJMM01000082">
    <property type="protein sequence ID" value="GEB54111.1"/>
    <property type="molecule type" value="Genomic_DNA"/>
</dbReference>
<proteinExistence type="predicted"/>